<comment type="caution">
    <text evidence="1">The sequence shown here is derived from an EMBL/GenBank/DDBJ whole genome shotgun (WGS) entry which is preliminary data.</text>
</comment>
<reference evidence="1" key="1">
    <citation type="journal article" date="2014" name="Front. Microbiol.">
        <title>High frequency of phylogenetically diverse reductive dehalogenase-homologous genes in deep subseafloor sedimentary metagenomes.</title>
        <authorList>
            <person name="Kawai M."/>
            <person name="Futagami T."/>
            <person name="Toyoda A."/>
            <person name="Takaki Y."/>
            <person name="Nishi S."/>
            <person name="Hori S."/>
            <person name="Arai W."/>
            <person name="Tsubouchi T."/>
            <person name="Morono Y."/>
            <person name="Uchiyama I."/>
            <person name="Ito T."/>
            <person name="Fujiyama A."/>
            <person name="Inagaki F."/>
            <person name="Takami H."/>
        </authorList>
    </citation>
    <scope>NUCLEOTIDE SEQUENCE</scope>
    <source>
        <strain evidence="1">Expedition CK06-06</strain>
    </source>
</reference>
<evidence type="ECO:0000313" key="1">
    <source>
        <dbReference type="EMBL" id="GAJ15883.1"/>
    </source>
</evidence>
<dbReference type="EMBL" id="BARW01027507">
    <property type="protein sequence ID" value="GAJ15883.1"/>
    <property type="molecule type" value="Genomic_DNA"/>
</dbReference>
<feature type="non-terminal residue" evidence="1">
    <location>
        <position position="1"/>
    </location>
</feature>
<name>X1UEE4_9ZZZZ</name>
<accession>X1UEE4</accession>
<organism evidence="1">
    <name type="scientific">marine sediment metagenome</name>
    <dbReference type="NCBI Taxonomy" id="412755"/>
    <lineage>
        <taxon>unclassified sequences</taxon>
        <taxon>metagenomes</taxon>
        <taxon>ecological metagenomes</taxon>
    </lineage>
</organism>
<dbReference type="AlphaFoldDB" id="X1UEE4"/>
<protein>
    <submittedName>
        <fullName evidence="1">Uncharacterized protein</fullName>
    </submittedName>
</protein>
<gene>
    <name evidence="1" type="ORF">S12H4_44614</name>
</gene>
<sequence length="74" mass="9019">STRVYSNLSNDKEYDQIMFFPGHTKQNLTDKMGIFDFDGALFPDLWQTRTEKQFRSFLRYYISDHRILWAEFKI</sequence>
<proteinExistence type="predicted"/>